<protein>
    <recommendedName>
        <fullName evidence="3">Disease resistance R13L4/SHOC-2-like LRR domain-containing protein</fullName>
    </recommendedName>
</protein>
<dbReference type="EMBL" id="JASJOT010000020">
    <property type="protein sequence ID" value="MDJ1496205.1"/>
    <property type="molecule type" value="Genomic_DNA"/>
</dbReference>
<evidence type="ECO:0000313" key="4">
    <source>
        <dbReference type="EMBL" id="MDJ1496205.1"/>
    </source>
</evidence>
<sequence>MQTVEEENLYRLLRSEEIENILLGLELAKSLQISIKTFLSEIRLLAECSYVEKGVSIEAQILHVNQCTILKLYQKKLKSLPESIDKLFKLMQLDISSNNLTTLPDSIGNLTQLWYLSANNNQFIQLPESIGSLRNLTRLFLSKNQLTALPDSIGQLIGLQELHLDRNQLMVLPPAIQS</sequence>
<keyword evidence="5" id="KW-1185">Reference proteome</keyword>
<evidence type="ECO:0000259" key="3">
    <source>
        <dbReference type="Pfam" id="PF23598"/>
    </source>
</evidence>
<dbReference type="PROSITE" id="PS51450">
    <property type="entry name" value="LRR"/>
    <property type="match status" value="2"/>
</dbReference>
<evidence type="ECO:0000313" key="5">
    <source>
        <dbReference type="Proteomes" id="UP001228581"/>
    </source>
</evidence>
<organism evidence="4 5">
    <name type="scientific">Xanthocytophaga flava</name>
    <dbReference type="NCBI Taxonomy" id="3048013"/>
    <lineage>
        <taxon>Bacteria</taxon>
        <taxon>Pseudomonadati</taxon>
        <taxon>Bacteroidota</taxon>
        <taxon>Cytophagia</taxon>
        <taxon>Cytophagales</taxon>
        <taxon>Rhodocytophagaceae</taxon>
        <taxon>Xanthocytophaga</taxon>
    </lineage>
</organism>
<name>A0ABT7CTA1_9BACT</name>
<feature type="domain" description="Disease resistance R13L4/SHOC-2-like LRR" evidence="3">
    <location>
        <begin position="107"/>
        <end position="169"/>
    </location>
</feature>
<accession>A0ABT7CTA1</accession>
<dbReference type="Proteomes" id="UP001228581">
    <property type="component" value="Unassembled WGS sequence"/>
</dbReference>
<comment type="caution">
    <text evidence="4">The sequence shown here is derived from an EMBL/GenBank/DDBJ whole genome shotgun (WGS) entry which is preliminary data.</text>
</comment>
<dbReference type="Pfam" id="PF23598">
    <property type="entry name" value="LRR_14"/>
    <property type="match status" value="1"/>
</dbReference>
<dbReference type="SMART" id="SM00364">
    <property type="entry name" value="LRR_BAC"/>
    <property type="match status" value="4"/>
</dbReference>
<dbReference type="InterPro" id="IPR032675">
    <property type="entry name" value="LRR_dom_sf"/>
</dbReference>
<dbReference type="InterPro" id="IPR055414">
    <property type="entry name" value="LRR_R13L4/SHOC2-like"/>
</dbReference>
<dbReference type="InterPro" id="IPR050216">
    <property type="entry name" value="LRR_domain-containing"/>
</dbReference>
<dbReference type="SUPFAM" id="SSF52058">
    <property type="entry name" value="L domain-like"/>
    <property type="match status" value="1"/>
</dbReference>
<dbReference type="PANTHER" id="PTHR48051:SF1">
    <property type="entry name" value="RAS SUPPRESSOR PROTEIN 1"/>
    <property type="match status" value="1"/>
</dbReference>
<dbReference type="RefSeq" id="WP_314000825.1">
    <property type="nucleotide sequence ID" value="NZ_JASJOR010000002.1"/>
</dbReference>
<dbReference type="PANTHER" id="PTHR48051">
    <property type="match status" value="1"/>
</dbReference>
<evidence type="ECO:0000256" key="2">
    <source>
        <dbReference type="ARBA" id="ARBA00022737"/>
    </source>
</evidence>
<evidence type="ECO:0000256" key="1">
    <source>
        <dbReference type="ARBA" id="ARBA00022614"/>
    </source>
</evidence>
<keyword evidence="1" id="KW-0433">Leucine-rich repeat</keyword>
<reference evidence="4 5" key="1">
    <citation type="submission" date="2023-05" db="EMBL/GenBank/DDBJ databases">
        <authorList>
            <person name="Zhang X."/>
        </authorList>
    </citation>
    <scope>NUCLEOTIDE SEQUENCE [LARGE SCALE GENOMIC DNA]</scope>
    <source>
        <strain evidence="4 5">DM2B3-1</strain>
    </source>
</reference>
<dbReference type="InterPro" id="IPR001611">
    <property type="entry name" value="Leu-rich_rpt"/>
</dbReference>
<dbReference type="InterPro" id="IPR003591">
    <property type="entry name" value="Leu-rich_rpt_typical-subtyp"/>
</dbReference>
<dbReference type="SMART" id="SM00369">
    <property type="entry name" value="LRR_TYP"/>
    <property type="match status" value="3"/>
</dbReference>
<proteinExistence type="predicted"/>
<keyword evidence="2" id="KW-0677">Repeat</keyword>
<dbReference type="Gene3D" id="3.80.10.10">
    <property type="entry name" value="Ribonuclease Inhibitor"/>
    <property type="match status" value="1"/>
</dbReference>
<gene>
    <name evidence="4" type="ORF">QNI19_24925</name>
</gene>